<protein>
    <recommendedName>
        <fullName evidence="3">DUF4258 domain-containing protein</fullName>
    </recommendedName>
</protein>
<dbReference type="Pfam" id="PF14076">
    <property type="entry name" value="DUF4258"/>
    <property type="match status" value="1"/>
</dbReference>
<keyword evidence="2" id="KW-1185">Reference proteome</keyword>
<evidence type="ECO:0000313" key="1">
    <source>
        <dbReference type="EMBL" id="MBK1633927.1"/>
    </source>
</evidence>
<dbReference type="InterPro" id="IPR025354">
    <property type="entry name" value="DUF4258"/>
</dbReference>
<proteinExistence type="predicted"/>
<organism evidence="1 2">
    <name type="scientific">Thiohalocapsa halophila</name>
    <dbReference type="NCBI Taxonomy" id="69359"/>
    <lineage>
        <taxon>Bacteria</taxon>
        <taxon>Pseudomonadati</taxon>
        <taxon>Pseudomonadota</taxon>
        <taxon>Gammaproteobacteria</taxon>
        <taxon>Chromatiales</taxon>
        <taxon>Chromatiaceae</taxon>
        <taxon>Thiohalocapsa</taxon>
    </lineage>
</organism>
<dbReference type="EMBL" id="NRRV01000147">
    <property type="protein sequence ID" value="MBK1633927.1"/>
    <property type="molecule type" value="Genomic_DNA"/>
</dbReference>
<evidence type="ECO:0008006" key="3">
    <source>
        <dbReference type="Google" id="ProtNLM"/>
    </source>
</evidence>
<accession>A0ABS1CPZ7</accession>
<comment type="caution">
    <text evidence="1">The sequence shown here is derived from an EMBL/GenBank/DDBJ whole genome shotgun (WGS) entry which is preliminary data.</text>
</comment>
<evidence type="ECO:0000313" key="2">
    <source>
        <dbReference type="Proteomes" id="UP000748752"/>
    </source>
</evidence>
<sequence>MSEFLEKVRALVHAGDVRVSEHGYDEPVEDGLTAREVLGGVADAVVVEEYPNYRKGPCVLLLQKDGGGDPIHVVWGIPEHHDRPVVLVTAYRPDPQRWDHSFMRRRKR</sequence>
<dbReference type="Proteomes" id="UP000748752">
    <property type="component" value="Unassembled WGS sequence"/>
</dbReference>
<name>A0ABS1CPZ7_9GAMM</name>
<gene>
    <name evidence="1" type="ORF">CKO31_24995</name>
</gene>
<reference evidence="1 2" key="1">
    <citation type="journal article" date="2020" name="Microorganisms">
        <title>Osmotic Adaptation and Compatible Solute Biosynthesis of Phototrophic Bacteria as Revealed from Genome Analyses.</title>
        <authorList>
            <person name="Imhoff J.F."/>
            <person name="Rahn T."/>
            <person name="Kunzel S."/>
            <person name="Keller A."/>
            <person name="Neulinger S.C."/>
        </authorList>
    </citation>
    <scope>NUCLEOTIDE SEQUENCE [LARGE SCALE GENOMIC DNA]</scope>
    <source>
        <strain evidence="1 2">DSM 6210</strain>
    </source>
</reference>